<dbReference type="CDD" id="cd01359">
    <property type="entry name" value="Argininosuccinate_lyase"/>
    <property type="match status" value="1"/>
</dbReference>
<comment type="similarity">
    <text evidence="1">Belongs to the lyase 1 family. Argininosuccinate lyase subfamily.</text>
</comment>
<evidence type="ECO:0000256" key="2">
    <source>
        <dbReference type="ARBA" id="ARBA00032749"/>
    </source>
</evidence>
<dbReference type="GO" id="GO:0004056">
    <property type="term" value="F:argininosuccinate lyase activity"/>
    <property type="evidence" value="ECO:0007669"/>
    <property type="project" value="InterPro"/>
</dbReference>
<dbReference type="SUPFAM" id="SSF48557">
    <property type="entry name" value="L-aspartase-like"/>
    <property type="match status" value="1"/>
</dbReference>
<sequence>MPAYKNTGENESENFRKGRLSKPMSKLVQTYNEQPRLDWEVANLSIVLSVDSAHAVMLHEQGYISKEQAGAILQVLGDLKDAGPDNFRVTPGYGSIVLQVEKHLIHRVGEDTAGRLPIARSRLDHCGTIRRMSDRESLLGVLKELLFLHETLIKVAVEHGDTPMISYTHLQQAQPATFGHYLLAFGDRLQDSFQQLTQAYHRINRSPLGAVGLSGTDLHISRERTASLLAFDSVLENSRLGRDQYYQIELTCCLAYVMTLLNDLATDMHIFGSVEFGVIELDDSLCSPSSIFPQKKNAYGLETIKAKAGESLGWTMAAFSMFRGEGTGDSGIRTVAVLTDACRQTMGMIRLASEAIGGLTVNKERYEELLSDSWVSTNRLGNILLTSHGLHYRVAHSLVGRLVKNCLDKHIPKTDVTVDLLHDACRQMNVEPVNMTQTELTAALDHTEYINNSASLGSVSPQQFEHLLVQSTEQQLQNSSWLDDKLRRLAAANAELEAVSRNIISGGGVTAKTKT</sequence>
<accession>A0AAJ0CFC1</accession>
<dbReference type="PRINTS" id="PR00149">
    <property type="entry name" value="FUMRATELYASE"/>
</dbReference>
<dbReference type="InterPro" id="IPR024083">
    <property type="entry name" value="Fumarase/histidase_N"/>
</dbReference>
<evidence type="ECO:0000313" key="5">
    <source>
        <dbReference type="Proteomes" id="UP001251528"/>
    </source>
</evidence>
<dbReference type="EMBL" id="JASWJB010000420">
    <property type="protein sequence ID" value="KAK2590584.1"/>
    <property type="molecule type" value="Genomic_DNA"/>
</dbReference>
<dbReference type="NCBIfam" id="TIGR00838">
    <property type="entry name" value="argH"/>
    <property type="match status" value="1"/>
</dbReference>
<dbReference type="Gene3D" id="1.20.200.10">
    <property type="entry name" value="Fumarase/aspartase (Central domain)"/>
    <property type="match status" value="1"/>
</dbReference>
<dbReference type="InterPro" id="IPR008948">
    <property type="entry name" value="L-Aspartase-like"/>
</dbReference>
<dbReference type="PRINTS" id="PR00145">
    <property type="entry name" value="ARGSUCLYASE"/>
</dbReference>
<dbReference type="InterPro" id="IPR000362">
    <property type="entry name" value="Fumarate_lyase_fam"/>
</dbReference>
<organism evidence="4 5">
    <name type="scientific">Conoideocrella luteorostrata</name>
    <dbReference type="NCBI Taxonomy" id="1105319"/>
    <lineage>
        <taxon>Eukaryota</taxon>
        <taxon>Fungi</taxon>
        <taxon>Dikarya</taxon>
        <taxon>Ascomycota</taxon>
        <taxon>Pezizomycotina</taxon>
        <taxon>Sordariomycetes</taxon>
        <taxon>Hypocreomycetidae</taxon>
        <taxon>Hypocreales</taxon>
        <taxon>Clavicipitaceae</taxon>
        <taxon>Conoideocrella</taxon>
    </lineage>
</organism>
<dbReference type="InterPro" id="IPR009049">
    <property type="entry name" value="Argininosuccinate_lyase"/>
</dbReference>
<reference evidence="4" key="1">
    <citation type="submission" date="2023-06" db="EMBL/GenBank/DDBJ databases">
        <title>Conoideocrella luteorostrata (Hypocreales: Clavicipitaceae), a potential biocontrol fungus for elongate hemlock scale in United States Christmas tree production areas.</title>
        <authorList>
            <person name="Barrett H."/>
            <person name="Lovett B."/>
            <person name="Macias A.M."/>
            <person name="Stajich J.E."/>
            <person name="Kasson M.T."/>
        </authorList>
    </citation>
    <scope>NUCLEOTIDE SEQUENCE</scope>
    <source>
        <strain evidence="4">ARSEF 14590</strain>
    </source>
</reference>
<feature type="domain" description="Fumarate lyase N-terminal" evidence="3">
    <location>
        <begin position="18"/>
        <end position="310"/>
    </location>
</feature>
<comment type="caution">
    <text evidence="4">The sequence shown here is derived from an EMBL/GenBank/DDBJ whole genome shotgun (WGS) entry which is preliminary data.</text>
</comment>
<dbReference type="GO" id="GO:0005829">
    <property type="term" value="C:cytosol"/>
    <property type="evidence" value="ECO:0007669"/>
    <property type="project" value="TreeGrafter"/>
</dbReference>
<evidence type="ECO:0000259" key="3">
    <source>
        <dbReference type="Pfam" id="PF00206"/>
    </source>
</evidence>
<dbReference type="Proteomes" id="UP001251528">
    <property type="component" value="Unassembled WGS sequence"/>
</dbReference>
<dbReference type="Gene3D" id="1.10.275.10">
    <property type="entry name" value="Fumarase/aspartase (N-terminal domain)"/>
    <property type="match status" value="1"/>
</dbReference>
<dbReference type="InterPro" id="IPR022761">
    <property type="entry name" value="Fumarate_lyase_N"/>
</dbReference>
<dbReference type="Pfam" id="PF00206">
    <property type="entry name" value="Lyase_1"/>
    <property type="match status" value="1"/>
</dbReference>
<dbReference type="PANTHER" id="PTHR43814:SF1">
    <property type="entry name" value="ARGININOSUCCINATE LYASE"/>
    <property type="match status" value="1"/>
</dbReference>
<name>A0AAJ0CFC1_9HYPO</name>
<keyword evidence="5" id="KW-1185">Reference proteome</keyword>
<dbReference type="GO" id="GO:0042450">
    <property type="term" value="P:L-arginine biosynthetic process via ornithine"/>
    <property type="evidence" value="ECO:0007669"/>
    <property type="project" value="InterPro"/>
</dbReference>
<dbReference type="AlphaFoldDB" id="A0AAJ0CFC1"/>
<dbReference type="PANTHER" id="PTHR43814">
    <property type="entry name" value="ARGININOSUCCINATE LYASE"/>
    <property type="match status" value="1"/>
</dbReference>
<dbReference type="Gene3D" id="1.10.40.30">
    <property type="entry name" value="Fumarase/aspartase (C-terminal domain)"/>
    <property type="match status" value="1"/>
</dbReference>
<protein>
    <recommendedName>
        <fullName evidence="2">Arginosuccinase</fullName>
    </recommendedName>
</protein>
<proteinExistence type="inferred from homology"/>
<gene>
    <name evidence="4" type="ORF">QQS21_011731</name>
</gene>
<evidence type="ECO:0000256" key="1">
    <source>
        <dbReference type="ARBA" id="ARBA00010755"/>
    </source>
</evidence>
<evidence type="ECO:0000313" key="4">
    <source>
        <dbReference type="EMBL" id="KAK2590584.1"/>
    </source>
</evidence>